<protein>
    <submittedName>
        <fullName evidence="1">Uncharacterized protein</fullName>
    </submittedName>
</protein>
<proteinExistence type="predicted"/>
<accession>A0ACC4D4J1</accession>
<reference evidence="1 2" key="1">
    <citation type="journal article" date="2024" name="Plant Biotechnol. J.">
        <title>Genome and CRISPR/Cas9 system of a widespread forest tree (Populus alba) in the world.</title>
        <authorList>
            <person name="Liu Y.J."/>
            <person name="Jiang P.F."/>
            <person name="Han X.M."/>
            <person name="Li X.Y."/>
            <person name="Wang H.M."/>
            <person name="Wang Y.J."/>
            <person name="Wang X.X."/>
            <person name="Zeng Q.Y."/>
        </authorList>
    </citation>
    <scope>NUCLEOTIDE SEQUENCE [LARGE SCALE GENOMIC DNA]</scope>
    <source>
        <strain evidence="2">cv. PAL-ZL1</strain>
    </source>
</reference>
<organism evidence="1 2">
    <name type="scientific">Populus alba</name>
    <name type="common">White poplar</name>
    <dbReference type="NCBI Taxonomy" id="43335"/>
    <lineage>
        <taxon>Eukaryota</taxon>
        <taxon>Viridiplantae</taxon>
        <taxon>Streptophyta</taxon>
        <taxon>Embryophyta</taxon>
        <taxon>Tracheophyta</taxon>
        <taxon>Spermatophyta</taxon>
        <taxon>Magnoliopsida</taxon>
        <taxon>eudicotyledons</taxon>
        <taxon>Gunneridae</taxon>
        <taxon>Pentapetalae</taxon>
        <taxon>rosids</taxon>
        <taxon>fabids</taxon>
        <taxon>Malpighiales</taxon>
        <taxon>Salicaceae</taxon>
        <taxon>Saliceae</taxon>
        <taxon>Populus</taxon>
    </lineage>
</organism>
<keyword evidence="2" id="KW-1185">Reference proteome</keyword>
<name>A0ACC4D4J1_POPAL</name>
<comment type="caution">
    <text evidence="1">The sequence shown here is derived from an EMBL/GenBank/DDBJ whole genome shotgun (WGS) entry which is preliminary data.</text>
</comment>
<dbReference type="EMBL" id="RCHU02000001">
    <property type="protein sequence ID" value="KAL3611832.1"/>
    <property type="molecule type" value="Genomic_DNA"/>
</dbReference>
<dbReference type="Proteomes" id="UP000309997">
    <property type="component" value="Unassembled WGS sequence"/>
</dbReference>
<evidence type="ECO:0000313" key="1">
    <source>
        <dbReference type="EMBL" id="KAL3611832.1"/>
    </source>
</evidence>
<sequence length="235" mass="26538">MSKRNVETRFTSSVVKDGPGDRKAAIFTYIELSSATSNFRAESFLGSGGFGAVYIESTGHQVVAVKKLDPLDETPDMEPLDWNTRMKIAAVSSTYDMRMIFGSAHDGLLALPLMKEHNFSKLADPLLRGKYPMSVLRKVIGVASMCLGENANLRPSSSEVVQAMDYLLSRKSEPKKARNYCVKWPEPDFTPSRTKMVTDRDLDWDHAVAEAKLWGEEWREKQEQLRRSILDDDNR</sequence>
<evidence type="ECO:0000313" key="2">
    <source>
        <dbReference type="Proteomes" id="UP000309997"/>
    </source>
</evidence>
<gene>
    <name evidence="1" type="ORF">D5086_002852</name>
</gene>